<feature type="region of interest" description="Disordered" evidence="2">
    <location>
        <begin position="13"/>
        <end position="73"/>
    </location>
</feature>
<evidence type="ECO:0000256" key="2">
    <source>
        <dbReference type="SAM" id="MobiDB-lite"/>
    </source>
</evidence>
<proteinExistence type="predicted"/>
<reference evidence="3 4" key="1">
    <citation type="submission" date="2018-01" db="EMBL/GenBank/DDBJ databases">
        <title>Co-occurrence of chitin degradation, pigmentation and bioactivity in marine Pseudoalteromonas.</title>
        <authorList>
            <person name="Paulsen S."/>
            <person name="Gram L."/>
            <person name="Machado H."/>
        </authorList>
    </citation>
    <scope>NUCLEOTIDE SEQUENCE [LARGE SCALE GENOMIC DNA]</scope>
    <source>
        <strain evidence="3 4">S3898</strain>
    </source>
</reference>
<feature type="coiled-coil region" evidence="1">
    <location>
        <begin position="75"/>
        <end position="102"/>
    </location>
</feature>
<feature type="compositionally biased region" description="Basic and acidic residues" evidence="2">
    <location>
        <begin position="25"/>
        <end position="41"/>
    </location>
</feature>
<keyword evidence="1" id="KW-0175">Coiled coil</keyword>
<sequence length="155" mass="17678">MRIGNTIPIYLNASTNAKDQNVQTEKTEKIDKTEKIEKAEEATESQDESIHISMEGRKKLQEESEDPKDKLPQHIKEMIKAIERLIEMIEAAKEALAEAKEASYPDDDTKRDVLDMHQNQINSLEFARHDAIKMLQESMKEAGVSEPGIIAELMR</sequence>
<name>A0A4Q7IJ10_9GAMM</name>
<feature type="compositionally biased region" description="Polar residues" evidence="2">
    <location>
        <begin position="13"/>
        <end position="23"/>
    </location>
</feature>
<accession>A0A4Q7IJ10</accession>
<feature type="compositionally biased region" description="Basic and acidic residues" evidence="2">
    <location>
        <begin position="48"/>
        <end position="73"/>
    </location>
</feature>
<dbReference type="Proteomes" id="UP000291338">
    <property type="component" value="Unassembled WGS sequence"/>
</dbReference>
<dbReference type="EMBL" id="PPSX01000095">
    <property type="protein sequence ID" value="RZQ51512.1"/>
    <property type="molecule type" value="Genomic_DNA"/>
</dbReference>
<evidence type="ECO:0000256" key="1">
    <source>
        <dbReference type="SAM" id="Coils"/>
    </source>
</evidence>
<gene>
    <name evidence="3" type="ORF">C1E23_18970</name>
</gene>
<dbReference type="RefSeq" id="WP_130257054.1">
    <property type="nucleotide sequence ID" value="NZ_PPSX01000095.1"/>
</dbReference>
<organism evidence="3 4">
    <name type="scientific">Pseudoalteromonas phenolica</name>
    <dbReference type="NCBI Taxonomy" id="161398"/>
    <lineage>
        <taxon>Bacteria</taxon>
        <taxon>Pseudomonadati</taxon>
        <taxon>Pseudomonadota</taxon>
        <taxon>Gammaproteobacteria</taxon>
        <taxon>Alteromonadales</taxon>
        <taxon>Pseudoalteromonadaceae</taxon>
        <taxon>Pseudoalteromonas</taxon>
    </lineage>
</organism>
<protein>
    <submittedName>
        <fullName evidence="3">Uncharacterized protein</fullName>
    </submittedName>
</protein>
<comment type="caution">
    <text evidence="3">The sequence shown here is derived from an EMBL/GenBank/DDBJ whole genome shotgun (WGS) entry which is preliminary data.</text>
</comment>
<evidence type="ECO:0000313" key="4">
    <source>
        <dbReference type="Proteomes" id="UP000291338"/>
    </source>
</evidence>
<dbReference type="AlphaFoldDB" id="A0A4Q7IJ10"/>
<evidence type="ECO:0000313" key="3">
    <source>
        <dbReference type="EMBL" id="RZQ51512.1"/>
    </source>
</evidence>